<sequence length="136" mass="14169">MAPITLRPNSAPVTGSTCNGGEPVALLCHEVGETGPVVVYAIDAERLSGFIDVAANFTSFLAVKNANCLKGDCISSMPGAPILFTPDMQGPFYVVVAADPKMEAPGACGSYTLFPDLRVIDDVLLADGFDRPPVIP</sequence>
<proteinExistence type="predicted"/>
<dbReference type="Proteomes" id="UP001595886">
    <property type="component" value="Unassembled WGS sequence"/>
</dbReference>
<reference evidence="2" key="1">
    <citation type="journal article" date="2019" name="Int. J. Syst. Evol. Microbiol.">
        <title>The Global Catalogue of Microorganisms (GCM) 10K type strain sequencing project: providing services to taxonomists for standard genome sequencing and annotation.</title>
        <authorList>
            <consortium name="The Broad Institute Genomics Platform"/>
            <consortium name="The Broad Institute Genome Sequencing Center for Infectious Disease"/>
            <person name="Wu L."/>
            <person name="Ma J."/>
        </authorList>
    </citation>
    <scope>NUCLEOTIDE SEQUENCE [LARGE SCALE GENOMIC DNA]</scope>
    <source>
        <strain evidence="2">CCUG 30340</strain>
    </source>
</reference>
<protein>
    <submittedName>
        <fullName evidence="1">Uncharacterized protein</fullName>
    </submittedName>
</protein>
<gene>
    <name evidence="1" type="ORF">ACFO6Q_18625</name>
</gene>
<evidence type="ECO:0000313" key="2">
    <source>
        <dbReference type="Proteomes" id="UP001595886"/>
    </source>
</evidence>
<organism evidence="1 2">
    <name type="scientific">Dokdonella ginsengisoli</name>
    <dbReference type="NCBI Taxonomy" id="363846"/>
    <lineage>
        <taxon>Bacteria</taxon>
        <taxon>Pseudomonadati</taxon>
        <taxon>Pseudomonadota</taxon>
        <taxon>Gammaproteobacteria</taxon>
        <taxon>Lysobacterales</taxon>
        <taxon>Rhodanobacteraceae</taxon>
        <taxon>Dokdonella</taxon>
    </lineage>
</organism>
<name>A0ABV9QZW2_9GAMM</name>
<dbReference type="RefSeq" id="WP_380022623.1">
    <property type="nucleotide sequence ID" value="NZ_JBHSHD010000016.1"/>
</dbReference>
<accession>A0ABV9QZW2</accession>
<dbReference type="EMBL" id="JBHSHD010000016">
    <property type="protein sequence ID" value="MFC4822346.1"/>
    <property type="molecule type" value="Genomic_DNA"/>
</dbReference>
<evidence type="ECO:0000313" key="1">
    <source>
        <dbReference type="EMBL" id="MFC4822346.1"/>
    </source>
</evidence>
<keyword evidence="2" id="KW-1185">Reference proteome</keyword>
<comment type="caution">
    <text evidence="1">The sequence shown here is derived from an EMBL/GenBank/DDBJ whole genome shotgun (WGS) entry which is preliminary data.</text>
</comment>